<evidence type="ECO:0000313" key="6">
    <source>
        <dbReference type="Proteomes" id="UP000265882"/>
    </source>
</evidence>
<dbReference type="Gene3D" id="3.40.50.720">
    <property type="entry name" value="NAD(P)-binding Rossmann-like Domain"/>
    <property type="match status" value="1"/>
</dbReference>
<dbReference type="SMART" id="SM00881">
    <property type="entry name" value="CoA_binding"/>
    <property type="match status" value="1"/>
</dbReference>
<dbReference type="Pfam" id="PF13607">
    <property type="entry name" value="Succ_CoA_lig"/>
    <property type="match status" value="1"/>
</dbReference>
<comment type="caution">
    <text evidence="5">The sequence shown here is derived from an EMBL/GenBank/DDBJ whole genome shotgun (WGS) entry which is preliminary data.</text>
</comment>
<organism evidence="5 6">
    <name type="scientific">Abyssobacteria bacterium (strain SURF_5)</name>
    <dbReference type="NCBI Taxonomy" id="2093360"/>
    <lineage>
        <taxon>Bacteria</taxon>
        <taxon>Pseudomonadati</taxon>
        <taxon>Candidatus Hydrogenedentota</taxon>
        <taxon>Candidatus Abyssobacteria</taxon>
    </lineage>
</organism>
<dbReference type="InterPro" id="IPR032875">
    <property type="entry name" value="Succ_CoA_lig_flav_dom"/>
</dbReference>
<dbReference type="PANTHER" id="PTHR43334">
    <property type="entry name" value="ACETATE--COA LIGASE [ADP-FORMING]"/>
    <property type="match status" value="1"/>
</dbReference>
<evidence type="ECO:0000256" key="2">
    <source>
        <dbReference type="ARBA" id="ARBA00022741"/>
    </source>
</evidence>
<dbReference type="PANTHER" id="PTHR43334:SF1">
    <property type="entry name" value="3-HYDROXYPROPIONATE--COA LIGASE [ADP-FORMING]"/>
    <property type="match status" value="1"/>
</dbReference>
<dbReference type="GO" id="GO:0043758">
    <property type="term" value="F:acetate-CoA ligase (ADP-forming) activity"/>
    <property type="evidence" value="ECO:0007669"/>
    <property type="project" value="InterPro"/>
</dbReference>
<dbReference type="Pfam" id="PF13380">
    <property type="entry name" value="CoA_binding_2"/>
    <property type="match status" value="1"/>
</dbReference>
<evidence type="ECO:0000256" key="3">
    <source>
        <dbReference type="ARBA" id="ARBA00022840"/>
    </source>
</evidence>
<proteinExistence type="predicted"/>
<dbReference type="Pfam" id="PF19045">
    <property type="entry name" value="Ligase_CoA_2"/>
    <property type="match status" value="1"/>
</dbReference>
<dbReference type="AlphaFoldDB" id="A0A3A4NPJ8"/>
<gene>
    <name evidence="5" type="ORF">C4520_16695</name>
</gene>
<dbReference type="Gene3D" id="3.40.50.261">
    <property type="entry name" value="Succinyl-CoA synthetase domains"/>
    <property type="match status" value="2"/>
</dbReference>
<dbReference type="EMBL" id="QZKU01000115">
    <property type="protein sequence ID" value="RJP17401.1"/>
    <property type="molecule type" value="Genomic_DNA"/>
</dbReference>
<keyword evidence="2" id="KW-0547">Nucleotide-binding</keyword>
<dbReference type="InterPro" id="IPR051538">
    <property type="entry name" value="Acyl-CoA_Synth/Transferase"/>
</dbReference>
<keyword evidence="3" id="KW-0067">ATP-binding</keyword>
<dbReference type="InterPro" id="IPR036291">
    <property type="entry name" value="NAD(P)-bd_dom_sf"/>
</dbReference>
<dbReference type="InterPro" id="IPR003781">
    <property type="entry name" value="CoA-bd"/>
</dbReference>
<keyword evidence="1" id="KW-0436">Ligase</keyword>
<sequence>MDSNNTIDHLFKPKSIAFIGASRNPGKWGCLILMNLLLGGYKGRIYPINPSESEILGLKVYPSIAAVPEPVDLVFVVLPPPKVPPAIHECKGRAKVALVITAGFGELGAEEKKLEDALVQAAREAGIRVVGPNCNGVMCSSPSSLYALMPPYFPSPNKISLASQSGNIGGITLRMSMLRNCGFGKYVSSGNEADLHMEDYFEYFLHDPDTEVILSYVEGARDGKRLMEVARKVSTVKPIAMIKGGRTPAGSIAASSHTGSLAGSDAVFSAMCKQAGILLVSDIDELFDIALALRRQPLPKGDRVAILTTGGGLGVLCSDVCYNMGLNVSRLSPQTIAKLDAVLPPWWNRGNPVDLVAGLSRSSVRGCLEALASADEVDCILMLGMGFGTTRAKLLEKTAFYSDTALREMCNRTIEEDINSAKVVVECIDKFQKPILVVSEGAMFSAEDRKGSLEYLESQGVFPYPSFRRGVEATKRLIERRQFLLRVSQERRQDIGRQKAEG</sequence>
<dbReference type="SUPFAM" id="SSF52210">
    <property type="entry name" value="Succinyl-CoA synthetase domains"/>
    <property type="match status" value="2"/>
</dbReference>
<feature type="domain" description="CoA-binding" evidence="4">
    <location>
        <begin position="10"/>
        <end position="104"/>
    </location>
</feature>
<evidence type="ECO:0000256" key="1">
    <source>
        <dbReference type="ARBA" id="ARBA00022598"/>
    </source>
</evidence>
<reference evidence="5 6" key="1">
    <citation type="journal article" date="2017" name="ISME J.">
        <title>Energy and carbon metabolisms in a deep terrestrial subsurface fluid microbial community.</title>
        <authorList>
            <person name="Momper L."/>
            <person name="Jungbluth S.P."/>
            <person name="Lee M.D."/>
            <person name="Amend J.P."/>
        </authorList>
    </citation>
    <scope>NUCLEOTIDE SEQUENCE [LARGE SCALE GENOMIC DNA]</scope>
    <source>
        <strain evidence="5">SURF_5</strain>
    </source>
</reference>
<dbReference type="SUPFAM" id="SSF51735">
    <property type="entry name" value="NAD(P)-binding Rossmann-fold domains"/>
    <property type="match status" value="1"/>
</dbReference>
<protein>
    <recommendedName>
        <fullName evidence="4">CoA-binding domain-containing protein</fullName>
    </recommendedName>
</protein>
<dbReference type="GO" id="GO:0005524">
    <property type="term" value="F:ATP binding"/>
    <property type="evidence" value="ECO:0007669"/>
    <property type="project" value="UniProtKB-KW"/>
</dbReference>
<dbReference type="InterPro" id="IPR043938">
    <property type="entry name" value="Ligase_CoA_dom"/>
</dbReference>
<dbReference type="Proteomes" id="UP000265882">
    <property type="component" value="Unassembled WGS sequence"/>
</dbReference>
<name>A0A3A4NPJ8_ABYX5</name>
<evidence type="ECO:0000259" key="4">
    <source>
        <dbReference type="SMART" id="SM00881"/>
    </source>
</evidence>
<accession>A0A3A4NPJ8</accession>
<dbReference type="InterPro" id="IPR016102">
    <property type="entry name" value="Succinyl-CoA_synth-like"/>
</dbReference>
<evidence type="ECO:0000313" key="5">
    <source>
        <dbReference type="EMBL" id="RJP17401.1"/>
    </source>
</evidence>